<name>A0A1G8XW06_9FLAO</name>
<evidence type="ECO:0000256" key="1">
    <source>
        <dbReference type="SAM" id="SignalP"/>
    </source>
</evidence>
<evidence type="ECO:0000313" key="2">
    <source>
        <dbReference type="EMBL" id="SDJ94691.1"/>
    </source>
</evidence>
<sequence>MKKIQQLGIFLLFAFSTLQAAPAFHSIDGGYFDVYLKNNCSKTVEVTVRADGSSSVSKYNANDKTKVPVKAGYEVYVDGKLLLKFSDSDSGKEISLCK</sequence>
<accession>A0A1G8XW06</accession>
<dbReference type="RefSeq" id="WP_091394933.1">
    <property type="nucleotide sequence ID" value="NZ_BKAI01000011.1"/>
</dbReference>
<dbReference type="Proteomes" id="UP000199580">
    <property type="component" value="Unassembled WGS sequence"/>
</dbReference>
<keyword evidence="3" id="KW-1185">Reference proteome</keyword>
<evidence type="ECO:0000313" key="3">
    <source>
        <dbReference type="Proteomes" id="UP000199580"/>
    </source>
</evidence>
<dbReference type="AlphaFoldDB" id="A0A1G8XW06"/>
<dbReference type="EMBL" id="FNEZ01000003">
    <property type="protein sequence ID" value="SDJ94691.1"/>
    <property type="molecule type" value="Genomic_DNA"/>
</dbReference>
<feature type="signal peptide" evidence="1">
    <location>
        <begin position="1"/>
        <end position="20"/>
    </location>
</feature>
<protein>
    <recommendedName>
        <fullName evidence="4">Lysozyme inhibitor</fullName>
    </recommendedName>
</protein>
<proteinExistence type="predicted"/>
<feature type="chain" id="PRO_5011580637" description="Lysozyme inhibitor" evidence="1">
    <location>
        <begin position="21"/>
        <end position="98"/>
    </location>
</feature>
<reference evidence="2 3" key="1">
    <citation type="submission" date="2016-10" db="EMBL/GenBank/DDBJ databases">
        <authorList>
            <person name="de Groot N.N."/>
        </authorList>
    </citation>
    <scope>NUCLEOTIDE SEQUENCE [LARGE SCALE GENOMIC DNA]</scope>
    <source>
        <strain evidence="2 3">CGMCC 1.10076</strain>
    </source>
</reference>
<dbReference type="OrthoDB" id="1375229at2"/>
<organism evidence="2 3">
    <name type="scientific">Flavobacterium noncentrifugens</name>
    <dbReference type="NCBI Taxonomy" id="1128970"/>
    <lineage>
        <taxon>Bacteria</taxon>
        <taxon>Pseudomonadati</taxon>
        <taxon>Bacteroidota</taxon>
        <taxon>Flavobacteriia</taxon>
        <taxon>Flavobacteriales</taxon>
        <taxon>Flavobacteriaceae</taxon>
        <taxon>Flavobacterium</taxon>
    </lineage>
</organism>
<gene>
    <name evidence="2" type="ORF">SAMN04487935_2086</name>
</gene>
<keyword evidence="1" id="KW-0732">Signal</keyword>
<evidence type="ECO:0008006" key="4">
    <source>
        <dbReference type="Google" id="ProtNLM"/>
    </source>
</evidence>